<keyword evidence="2" id="KW-1003">Cell membrane</keyword>
<dbReference type="GO" id="GO:0005886">
    <property type="term" value="C:plasma membrane"/>
    <property type="evidence" value="ECO:0007669"/>
    <property type="project" value="UniProtKB-SubCell"/>
</dbReference>
<keyword evidence="8" id="KW-1185">Reference proteome</keyword>
<dbReference type="PANTHER" id="PTHR33931">
    <property type="entry name" value="HOLIN-LIKE PROTEIN CIDA-RELATED"/>
    <property type="match status" value="1"/>
</dbReference>
<feature type="transmembrane region" description="Helical" evidence="6">
    <location>
        <begin position="90"/>
        <end position="110"/>
    </location>
</feature>
<dbReference type="RefSeq" id="WP_133225488.1">
    <property type="nucleotide sequence ID" value="NZ_SMRT01000001.1"/>
</dbReference>
<reference evidence="7 8" key="1">
    <citation type="submission" date="2019-03" db="EMBL/GenBank/DDBJ databases">
        <title>This is whole genome sequence of Paenibacillus sp MS74 strain.</title>
        <authorList>
            <person name="Trinh H.N."/>
        </authorList>
    </citation>
    <scope>NUCLEOTIDE SEQUENCE [LARGE SCALE GENOMIC DNA]</scope>
    <source>
        <strain evidence="7 8">MS74</strain>
    </source>
</reference>
<keyword evidence="3 6" id="KW-0812">Transmembrane</keyword>
<gene>
    <name evidence="7" type="ORF">E1757_03935</name>
</gene>
<dbReference type="Proteomes" id="UP000295636">
    <property type="component" value="Unassembled WGS sequence"/>
</dbReference>
<name>A0A4R5KZZ1_9BACL</name>
<dbReference type="OrthoDB" id="3176438at2"/>
<evidence type="ECO:0000256" key="6">
    <source>
        <dbReference type="SAM" id="Phobius"/>
    </source>
</evidence>
<dbReference type="InterPro" id="IPR005538">
    <property type="entry name" value="LrgA/CidA"/>
</dbReference>
<dbReference type="AlphaFoldDB" id="A0A4R5KZZ1"/>
<feature type="transmembrane region" description="Helical" evidence="6">
    <location>
        <begin position="33"/>
        <end position="50"/>
    </location>
</feature>
<evidence type="ECO:0000313" key="7">
    <source>
        <dbReference type="EMBL" id="TDG00778.1"/>
    </source>
</evidence>
<evidence type="ECO:0000256" key="1">
    <source>
        <dbReference type="ARBA" id="ARBA00004651"/>
    </source>
</evidence>
<dbReference type="EMBL" id="SMRT01000001">
    <property type="protein sequence ID" value="TDG00778.1"/>
    <property type="molecule type" value="Genomic_DNA"/>
</dbReference>
<dbReference type="PANTHER" id="PTHR33931:SF2">
    <property type="entry name" value="HOLIN-LIKE PROTEIN CIDA"/>
    <property type="match status" value="1"/>
</dbReference>
<keyword evidence="4 6" id="KW-1133">Transmembrane helix</keyword>
<accession>A0A4R5KZZ1</accession>
<feature type="transmembrane region" description="Helical" evidence="6">
    <location>
        <begin position="62"/>
        <end position="84"/>
    </location>
</feature>
<evidence type="ECO:0000256" key="5">
    <source>
        <dbReference type="ARBA" id="ARBA00023136"/>
    </source>
</evidence>
<dbReference type="NCBIfam" id="NF002460">
    <property type="entry name" value="PRK01658.1"/>
    <property type="match status" value="1"/>
</dbReference>
<comment type="subcellular location">
    <subcellularLocation>
        <location evidence="1">Cell membrane</location>
        <topology evidence="1">Multi-pass membrane protein</topology>
    </subcellularLocation>
</comment>
<evidence type="ECO:0000256" key="2">
    <source>
        <dbReference type="ARBA" id="ARBA00022475"/>
    </source>
</evidence>
<proteinExistence type="predicted"/>
<protein>
    <submittedName>
        <fullName evidence="7">CidA/LrgA family holin-like protein</fullName>
    </submittedName>
</protein>
<evidence type="ECO:0000313" key="8">
    <source>
        <dbReference type="Proteomes" id="UP000295636"/>
    </source>
</evidence>
<sequence length="123" mass="13476">MKTLLKTVFQIILLIVISQLTDAFVRWMQLPVPGSIVGIVVLFALLKLNILRLEWIELGSKWLLAEMLLFFIPATVGIVNYKSLVVHSGLPIAVTIICSTAAVMLCSGLIGQRLSARKEGETG</sequence>
<dbReference type="Pfam" id="PF03788">
    <property type="entry name" value="LrgA"/>
    <property type="match status" value="1"/>
</dbReference>
<evidence type="ECO:0000256" key="4">
    <source>
        <dbReference type="ARBA" id="ARBA00022989"/>
    </source>
</evidence>
<evidence type="ECO:0000256" key="3">
    <source>
        <dbReference type="ARBA" id="ARBA00022692"/>
    </source>
</evidence>
<keyword evidence="5 6" id="KW-0472">Membrane</keyword>
<organism evidence="7 8">
    <name type="scientific">Paenibacillus piri</name>
    <dbReference type="NCBI Taxonomy" id="2547395"/>
    <lineage>
        <taxon>Bacteria</taxon>
        <taxon>Bacillati</taxon>
        <taxon>Bacillota</taxon>
        <taxon>Bacilli</taxon>
        <taxon>Bacillales</taxon>
        <taxon>Paenibacillaceae</taxon>
        <taxon>Paenibacillus</taxon>
    </lineage>
</organism>
<comment type="caution">
    <text evidence="7">The sequence shown here is derived from an EMBL/GenBank/DDBJ whole genome shotgun (WGS) entry which is preliminary data.</text>
</comment>